<dbReference type="AlphaFoldDB" id="F4LIU9"/>
<keyword evidence="5" id="KW-1185">Reference proteome</keyword>
<evidence type="ECO:0000313" key="5">
    <source>
        <dbReference type="Proteomes" id="UP000006546"/>
    </source>
</evidence>
<dbReference type="RefSeq" id="WP_013757993.1">
    <property type="nucleotide sequence ID" value="NC_015500.1"/>
</dbReference>
<dbReference type="eggNOG" id="COG0300">
    <property type="taxonomic scope" value="Bacteria"/>
</dbReference>
<evidence type="ECO:0000256" key="2">
    <source>
        <dbReference type="ARBA" id="ARBA00023002"/>
    </source>
</evidence>
<sequence length="256" mass="28128">MSKHIAIITGASGGLGKEFAALMVRENLDEIWCVARSKDKLNAVKSEFGEKIRVLPFDLSKQDSIRLLSELLNAESVNVVYLINNAGIGEKLGSYKEMTVEKSYETIQLNCSAVVALCTVCIPHMQRGSRIINVSSQSSFQPVPYINLYASTKAFVTSFTRALNMELNGTGVTATAVCAGWADTDMLPKTLNGKTVKYPGLVSPKLVAAQGLADAKKGRDMSVCTLYVKYMRLLSKIFPHKTVMRTWIKSVSQYLE</sequence>
<dbReference type="InterPro" id="IPR002347">
    <property type="entry name" value="SDR_fam"/>
</dbReference>
<dbReference type="CDD" id="cd05233">
    <property type="entry name" value="SDR_c"/>
    <property type="match status" value="1"/>
</dbReference>
<evidence type="ECO:0000256" key="3">
    <source>
        <dbReference type="RuleBase" id="RU000363"/>
    </source>
</evidence>
<accession>F4LIU9</accession>
<dbReference type="EMBL" id="CP002696">
    <property type="protein sequence ID" value="AEE16274.1"/>
    <property type="molecule type" value="Genomic_DNA"/>
</dbReference>
<evidence type="ECO:0000256" key="1">
    <source>
        <dbReference type="ARBA" id="ARBA00006484"/>
    </source>
</evidence>
<keyword evidence="2" id="KW-0560">Oxidoreductase</keyword>
<comment type="similarity">
    <text evidence="1 3">Belongs to the short-chain dehydrogenases/reductases (SDR) family.</text>
</comment>
<dbReference type="KEGG" id="tbe:Trebr_0838"/>
<dbReference type="Gene3D" id="3.40.50.720">
    <property type="entry name" value="NAD(P)-binding Rossmann-like Domain"/>
    <property type="match status" value="1"/>
</dbReference>
<protein>
    <submittedName>
        <fullName evidence="4">Short-chain dehydrogenase/reductase SDR</fullName>
    </submittedName>
</protein>
<dbReference type="InterPro" id="IPR036291">
    <property type="entry name" value="NAD(P)-bd_dom_sf"/>
</dbReference>
<dbReference type="Pfam" id="PF00106">
    <property type="entry name" value="adh_short"/>
    <property type="match status" value="1"/>
</dbReference>
<name>F4LIU9_TREBD</name>
<proteinExistence type="inferred from homology"/>
<dbReference type="GO" id="GO:0016020">
    <property type="term" value="C:membrane"/>
    <property type="evidence" value="ECO:0007669"/>
    <property type="project" value="TreeGrafter"/>
</dbReference>
<dbReference type="Proteomes" id="UP000006546">
    <property type="component" value="Chromosome"/>
</dbReference>
<dbReference type="PRINTS" id="PR00080">
    <property type="entry name" value="SDRFAMILY"/>
</dbReference>
<dbReference type="PANTHER" id="PTHR44196">
    <property type="entry name" value="DEHYDROGENASE/REDUCTASE SDR FAMILY MEMBER 7B"/>
    <property type="match status" value="1"/>
</dbReference>
<organism evidence="4 5">
    <name type="scientific">Treponema brennaborense (strain DSM 12168 / CIP 105900 / DD5/3)</name>
    <dbReference type="NCBI Taxonomy" id="906968"/>
    <lineage>
        <taxon>Bacteria</taxon>
        <taxon>Pseudomonadati</taxon>
        <taxon>Spirochaetota</taxon>
        <taxon>Spirochaetia</taxon>
        <taxon>Spirochaetales</taxon>
        <taxon>Treponemataceae</taxon>
        <taxon>Treponema</taxon>
    </lineage>
</organism>
<dbReference type="STRING" id="906968.Trebr_0838"/>
<reference evidence="5" key="1">
    <citation type="submission" date="2011-04" db="EMBL/GenBank/DDBJ databases">
        <title>The complete genome of Treponema brennaborense DSM 12168.</title>
        <authorList>
            <person name="Lucas S."/>
            <person name="Han J."/>
            <person name="Lapidus A."/>
            <person name="Bruce D."/>
            <person name="Goodwin L."/>
            <person name="Pitluck S."/>
            <person name="Peters L."/>
            <person name="Kyrpides N."/>
            <person name="Mavromatis K."/>
            <person name="Ivanova N."/>
            <person name="Mikhailova N."/>
            <person name="Pagani I."/>
            <person name="Teshima H."/>
            <person name="Detter J.C."/>
            <person name="Tapia R."/>
            <person name="Han C."/>
            <person name="Land M."/>
            <person name="Hauser L."/>
            <person name="Markowitz V."/>
            <person name="Cheng J.-F."/>
            <person name="Hugenholtz P."/>
            <person name="Woyke T."/>
            <person name="Wu D."/>
            <person name="Gronow S."/>
            <person name="Wellnitz S."/>
            <person name="Brambilla E."/>
            <person name="Klenk H.-P."/>
            <person name="Eisen J.A."/>
        </authorList>
    </citation>
    <scope>NUCLEOTIDE SEQUENCE [LARGE SCALE GENOMIC DNA]</scope>
    <source>
        <strain evidence="5">DSM 12168 / CIP 105900 / DD5/3</strain>
    </source>
</reference>
<dbReference type="PRINTS" id="PR00081">
    <property type="entry name" value="GDHRDH"/>
</dbReference>
<dbReference type="HOGENOM" id="CLU_010194_2_1_12"/>
<evidence type="ECO:0000313" key="4">
    <source>
        <dbReference type="EMBL" id="AEE16274.1"/>
    </source>
</evidence>
<gene>
    <name evidence="4" type="ordered locus">Trebr_0838</name>
</gene>
<dbReference type="PANTHER" id="PTHR44196:SF1">
    <property type="entry name" value="DEHYDROGENASE_REDUCTASE SDR FAMILY MEMBER 7B"/>
    <property type="match status" value="1"/>
</dbReference>
<dbReference type="SUPFAM" id="SSF51735">
    <property type="entry name" value="NAD(P)-binding Rossmann-fold domains"/>
    <property type="match status" value="1"/>
</dbReference>
<dbReference type="GO" id="GO:0016491">
    <property type="term" value="F:oxidoreductase activity"/>
    <property type="evidence" value="ECO:0007669"/>
    <property type="project" value="UniProtKB-KW"/>
</dbReference>
<dbReference type="OrthoDB" id="9808814at2"/>